<feature type="non-terminal residue" evidence="1">
    <location>
        <position position="1"/>
    </location>
</feature>
<accession>A0A392VQC5</accession>
<keyword evidence="2" id="KW-1185">Reference proteome</keyword>
<organism evidence="1 2">
    <name type="scientific">Trifolium medium</name>
    <dbReference type="NCBI Taxonomy" id="97028"/>
    <lineage>
        <taxon>Eukaryota</taxon>
        <taxon>Viridiplantae</taxon>
        <taxon>Streptophyta</taxon>
        <taxon>Embryophyta</taxon>
        <taxon>Tracheophyta</taxon>
        <taxon>Spermatophyta</taxon>
        <taxon>Magnoliopsida</taxon>
        <taxon>eudicotyledons</taxon>
        <taxon>Gunneridae</taxon>
        <taxon>Pentapetalae</taxon>
        <taxon>rosids</taxon>
        <taxon>fabids</taxon>
        <taxon>Fabales</taxon>
        <taxon>Fabaceae</taxon>
        <taxon>Papilionoideae</taxon>
        <taxon>50 kb inversion clade</taxon>
        <taxon>NPAAA clade</taxon>
        <taxon>Hologalegina</taxon>
        <taxon>IRL clade</taxon>
        <taxon>Trifolieae</taxon>
        <taxon>Trifolium</taxon>
    </lineage>
</organism>
<dbReference type="EMBL" id="LXQA011249047">
    <property type="protein sequence ID" value="MCI90598.1"/>
    <property type="molecule type" value="Genomic_DNA"/>
</dbReference>
<dbReference type="Proteomes" id="UP000265520">
    <property type="component" value="Unassembled WGS sequence"/>
</dbReference>
<reference evidence="1 2" key="1">
    <citation type="journal article" date="2018" name="Front. Plant Sci.">
        <title>Red Clover (Trifolium pratense) and Zigzag Clover (T. medium) - A Picture of Genomic Similarities and Differences.</title>
        <authorList>
            <person name="Dluhosova J."/>
            <person name="Istvanek J."/>
            <person name="Nedelnik J."/>
            <person name="Repkova J."/>
        </authorList>
    </citation>
    <scope>NUCLEOTIDE SEQUENCE [LARGE SCALE GENOMIC DNA]</scope>
    <source>
        <strain evidence="2">cv. 10/8</strain>
        <tissue evidence="1">Leaf</tissue>
    </source>
</reference>
<evidence type="ECO:0000313" key="2">
    <source>
        <dbReference type="Proteomes" id="UP000265520"/>
    </source>
</evidence>
<evidence type="ECO:0000313" key="1">
    <source>
        <dbReference type="EMBL" id="MCI90598.1"/>
    </source>
</evidence>
<proteinExistence type="predicted"/>
<name>A0A392VQC5_9FABA</name>
<comment type="caution">
    <text evidence="1">The sequence shown here is derived from an EMBL/GenBank/DDBJ whole genome shotgun (WGS) entry which is preliminary data.</text>
</comment>
<sequence>SPLVAYVDVPPRPLVEPLPVVAGVCHCGAPSPSYREPPHIRGGTKTEVGRLRKLLDDDATRRKTSSSA</sequence>
<dbReference type="AlphaFoldDB" id="A0A392VQC5"/>
<protein>
    <submittedName>
        <fullName evidence="1">Uncharacterized protein</fullName>
    </submittedName>
</protein>